<dbReference type="Gene3D" id="3.20.20.150">
    <property type="entry name" value="Divalent-metal-dependent TIM barrel enzymes"/>
    <property type="match status" value="1"/>
</dbReference>
<evidence type="ECO:0000313" key="3">
    <source>
        <dbReference type="Proteomes" id="UP000831880"/>
    </source>
</evidence>
<accession>A0ABY4H0X6</accession>
<dbReference type="SUPFAM" id="SSF51658">
    <property type="entry name" value="Xylose isomerase-like"/>
    <property type="match status" value="1"/>
</dbReference>
<evidence type="ECO:0000259" key="1">
    <source>
        <dbReference type="Pfam" id="PF01261"/>
    </source>
</evidence>
<feature type="domain" description="Xylose isomerase-like TIM barrel" evidence="1">
    <location>
        <begin position="39"/>
        <end position="268"/>
    </location>
</feature>
<dbReference type="EMBL" id="CP095074">
    <property type="protein sequence ID" value="UOQ93828.1"/>
    <property type="molecule type" value="Genomic_DNA"/>
</dbReference>
<dbReference type="InterPro" id="IPR013022">
    <property type="entry name" value="Xyl_isomerase-like_TIM-brl"/>
</dbReference>
<dbReference type="GO" id="GO:0016853">
    <property type="term" value="F:isomerase activity"/>
    <property type="evidence" value="ECO:0007669"/>
    <property type="project" value="UniProtKB-KW"/>
</dbReference>
<dbReference type="Proteomes" id="UP000831880">
    <property type="component" value="Chromosome"/>
</dbReference>
<evidence type="ECO:0000313" key="2">
    <source>
        <dbReference type="EMBL" id="UOQ93828.1"/>
    </source>
</evidence>
<reference evidence="2 3" key="1">
    <citation type="submission" date="2022-04" db="EMBL/GenBank/DDBJ databases">
        <title>Halobacillus sp. isolated from saltern.</title>
        <authorList>
            <person name="Won M."/>
            <person name="Lee C.-M."/>
            <person name="Woen H.-Y."/>
            <person name="Kwon S.-W."/>
        </authorList>
    </citation>
    <scope>NUCLEOTIDE SEQUENCE [LARGE SCALE GENOMIC DNA]</scope>
    <source>
        <strain evidence="2 3">SSTM10-2</strain>
    </source>
</reference>
<dbReference type="Pfam" id="PF01261">
    <property type="entry name" value="AP_endonuc_2"/>
    <property type="match status" value="1"/>
</dbReference>
<dbReference type="RefSeq" id="WP_244753439.1">
    <property type="nucleotide sequence ID" value="NZ_CP095074.1"/>
</dbReference>
<dbReference type="InterPro" id="IPR036237">
    <property type="entry name" value="Xyl_isomerase-like_sf"/>
</dbReference>
<gene>
    <name evidence="2" type="ORF">MUO14_02205</name>
</gene>
<keyword evidence="3" id="KW-1185">Reference proteome</keyword>
<protein>
    <submittedName>
        <fullName evidence="2">Sugar phosphate isomerase/epimerase</fullName>
    </submittedName>
</protein>
<organism evidence="2 3">
    <name type="scientific">Halobacillus shinanisalinarum</name>
    <dbReference type="NCBI Taxonomy" id="2932258"/>
    <lineage>
        <taxon>Bacteria</taxon>
        <taxon>Bacillati</taxon>
        <taxon>Bacillota</taxon>
        <taxon>Bacilli</taxon>
        <taxon>Bacillales</taxon>
        <taxon>Bacillaceae</taxon>
        <taxon>Halobacillus</taxon>
    </lineage>
</organism>
<sequence>MAHQLGLSGSTIMSDPDKFEQLFKRRFSHVEIGEFPSLADFEDFLRLAEAKEYSYGVHSPLIRGESKYDLISFISFDPRRAREQFEDEVRKLTQLGATYVLVHFPYFKAPDQVQRAEKIDEGLQFLSQLQQTYDIPIVCEPKLGPSMSPHNIEALHHFSKQTWETYALSLCIDIGDYLLAVGGDWQVYLEHLKPYIKVVHLHNILIEGSKYIWVPPHPDLEGAEGYWKIKPIVQYLAQGTDKYFLFEHTPHSNPTDEFVDEGIDWIHELICTSNEEMK</sequence>
<keyword evidence="2" id="KW-0413">Isomerase</keyword>
<proteinExistence type="predicted"/>
<name>A0ABY4H0X6_9BACI</name>